<dbReference type="SUPFAM" id="SSF52096">
    <property type="entry name" value="ClpP/crotonase"/>
    <property type="match status" value="1"/>
</dbReference>
<dbReference type="SMART" id="SM00245">
    <property type="entry name" value="TSPc"/>
    <property type="match status" value="1"/>
</dbReference>
<dbReference type="SUPFAM" id="SSF50156">
    <property type="entry name" value="PDZ domain-like"/>
    <property type="match status" value="1"/>
</dbReference>
<dbReference type="PANTHER" id="PTHR32060:SF30">
    <property type="entry name" value="CARBOXY-TERMINAL PROCESSING PROTEASE CTPA"/>
    <property type="match status" value="1"/>
</dbReference>
<proteinExistence type="inferred from homology"/>
<keyword evidence="10" id="KW-1185">Reference proteome</keyword>
<feature type="chain" id="PRO_5045185915" evidence="7">
    <location>
        <begin position="21"/>
        <end position="475"/>
    </location>
</feature>
<dbReference type="RefSeq" id="WP_180283418.1">
    <property type="nucleotide sequence ID" value="NZ_JABFDB010000012.1"/>
</dbReference>
<sequence length="475" mass="51132">MGKLLGALLLLVMAMGPACAVTSYESQEEVRALARYRQEFPKISNTRSPMSSYDGNYELFARVLDRVLDDHVKPQDPQVLVDRALTAARTAKQETPAASERTLTEAGLTAMMSSLDPYSSFLDNDHYRFTREQTQGEFGGLGIEVVMDDESGLVRVVAPIDGSPAATAGLKPGDLIARIDDYPVKGLKLHDAVARMRGPVGTSVALTLRRAKESLVRVNLTRAIVQIRSVRYRLEGDVGYIRIATFNQQTSTSLDEAVEELRRQSGGRLAGAVIDLRNNLGGLLDQAVSVSDRFLEAVDIVTVRGRKPIDNRRYGGTPGELLPGLPVVVVVNSGSASASEIVAGALQDHKRALVMGVRTYGKGSVQTLSPLPGDVGLRLTTARYYRPHGALVDCFGVTPDVEVRAANGNADEVHADPASCDPNAPPPPVVRSSRWEDVCPNSARSPATGPDADVPVQCAAEYIHARSQGAMLPRR</sequence>
<dbReference type="CDD" id="cd07560">
    <property type="entry name" value="Peptidase_S41_CPP"/>
    <property type="match status" value="1"/>
</dbReference>
<dbReference type="PROSITE" id="PS50106">
    <property type="entry name" value="PDZ"/>
    <property type="match status" value="1"/>
</dbReference>
<gene>
    <name evidence="9" type="ORF">HND93_18195</name>
</gene>
<comment type="caution">
    <text evidence="9">The sequence shown here is derived from an EMBL/GenBank/DDBJ whole genome shotgun (WGS) entry which is preliminary data.</text>
</comment>
<reference evidence="9 10" key="1">
    <citation type="submission" date="2020-05" db="EMBL/GenBank/DDBJ databases">
        <title>Azospirillum oleiclasticum sp. nov, a nitrogen-fixing and heavy crude oil-emulsifying bacterium isolated from the crude oil of Yumen Oilfield.</title>
        <authorList>
            <person name="Wu D."/>
            <person name="Cai M."/>
            <person name="Zhang X."/>
        </authorList>
    </citation>
    <scope>NUCLEOTIDE SEQUENCE [LARGE SCALE GENOMIC DNA]</scope>
    <source>
        <strain evidence="9 10">ROY-1-1-2</strain>
    </source>
</reference>
<feature type="domain" description="PDZ" evidence="8">
    <location>
        <begin position="132"/>
        <end position="197"/>
    </location>
</feature>
<dbReference type="InterPro" id="IPR004447">
    <property type="entry name" value="Peptidase_S41A"/>
</dbReference>
<dbReference type="InterPro" id="IPR041489">
    <property type="entry name" value="PDZ_6"/>
</dbReference>
<dbReference type="InterPro" id="IPR036034">
    <property type="entry name" value="PDZ_sf"/>
</dbReference>
<evidence type="ECO:0000256" key="4">
    <source>
        <dbReference type="ARBA" id="ARBA00022825"/>
    </source>
</evidence>
<comment type="similarity">
    <text evidence="1 5">Belongs to the peptidase S41A family.</text>
</comment>
<evidence type="ECO:0000256" key="1">
    <source>
        <dbReference type="ARBA" id="ARBA00009179"/>
    </source>
</evidence>
<evidence type="ECO:0000313" key="10">
    <source>
        <dbReference type="Proteomes" id="UP000584642"/>
    </source>
</evidence>
<keyword evidence="7" id="KW-0732">Signal</keyword>
<organism evidence="9 10">
    <name type="scientific">Azospirillum oleiclasticum</name>
    <dbReference type="NCBI Taxonomy" id="2735135"/>
    <lineage>
        <taxon>Bacteria</taxon>
        <taxon>Pseudomonadati</taxon>
        <taxon>Pseudomonadota</taxon>
        <taxon>Alphaproteobacteria</taxon>
        <taxon>Rhodospirillales</taxon>
        <taxon>Azospirillaceae</taxon>
        <taxon>Azospirillum</taxon>
    </lineage>
</organism>
<evidence type="ECO:0000256" key="3">
    <source>
        <dbReference type="ARBA" id="ARBA00022801"/>
    </source>
</evidence>
<dbReference type="NCBIfam" id="TIGR00225">
    <property type="entry name" value="prc"/>
    <property type="match status" value="1"/>
</dbReference>
<dbReference type="InterPro" id="IPR005151">
    <property type="entry name" value="Tail-specific_protease"/>
</dbReference>
<dbReference type="Gene3D" id="2.30.42.10">
    <property type="match status" value="1"/>
</dbReference>
<feature type="region of interest" description="Disordered" evidence="6">
    <location>
        <begin position="412"/>
        <end position="434"/>
    </location>
</feature>
<evidence type="ECO:0000256" key="5">
    <source>
        <dbReference type="RuleBase" id="RU004404"/>
    </source>
</evidence>
<dbReference type="InterPro" id="IPR001478">
    <property type="entry name" value="PDZ"/>
</dbReference>
<dbReference type="InterPro" id="IPR029045">
    <property type="entry name" value="ClpP/crotonase-like_dom_sf"/>
</dbReference>
<dbReference type="EMBL" id="JABFDB010000012">
    <property type="protein sequence ID" value="NYZ21648.1"/>
    <property type="molecule type" value="Genomic_DNA"/>
</dbReference>
<dbReference type="Pfam" id="PF17820">
    <property type="entry name" value="PDZ_6"/>
    <property type="match status" value="1"/>
</dbReference>
<dbReference type="Pfam" id="PF03572">
    <property type="entry name" value="Peptidase_S41"/>
    <property type="match status" value="1"/>
</dbReference>
<dbReference type="Gene3D" id="3.30.750.44">
    <property type="match status" value="1"/>
</dbReference>
<evidence type="ECO:0000256" key="2">
    <source>
        <dbReference type="ARBA" id="ARBA00022670"/>
    </source>
</evidence>
<dbReference type="PANTHER" id="PTHR32060">
    <property type="entry name" value="TAIL-SPECIFIC PROTEASE"/>
    <property type="match status" value="1"/>
</dbReference>
<evidence type="ECO:0000259" key="8">
    <source>
        <dbReference type="PROSITE" id="PS50106"/>
    </source>
</evidence>
<feature type="signal peptide" evidence="7">
    <location>
        <begin position="1"/>
        <end position="20"/>
    </location>
</feature>
<evidence type="ECO:0000313" key="9">
    <source>
        <dbReference type="EMBL" id="NYZ21648.1"/>
    </source>
</evidence>
<keyword evidence="3 5" id="KW-0378">Hydrolase</keyword>
<dbReference type="SMART" id="SM00228">
    <property type="entry name" value="PDZ"/>
    <property type="match status" value="1"/>
</dbReference>
<name>A0ABX2TET5_9PROT</name>
<keyword evidence="2 5" id="KW-0645">Protease</keyword>
<evidence type="ECO:0000256" key="7">
    <source>
        <dbReference type="SAM" id="SignalP"/>
    </source>
</evidence>
<keyword evidence="4 5" id="KW-0720">Serine protease</keyword>
<dbReference type="Proteomes" id="UP000584642">
    <property type="component" value="Unassembled WGS sequence"/>
</dbReference>
<protein>
    <submittedName>
        <fullName evidence="9">S41 family peptidase</fullName>
    </submittedName>
</protein>
<dbReference type="Gene3D" id="3.90.226.10">
    <property type="entry name" value="2-enoyl-CoA Hydratase, Chain A, domain 1"/>
    <property type="match status" value="1"/>
</dbReference>
<accession>A0ABX2TET5</accession>
<evidence type="ECO:0000256" key="6">
    <source>
        <dbReference type="SAM" id="MobiDB-lite"/>
    </source>
</evidence>
<dbReference type="CDD" id="cd06782">
    <property type="entry name" value="cpPDZ_CPP-like"/>
    <property type="match status" value="1"/>
</dbReference>